<organism evidence="1 2">
    <name type="scientific">Vibrio crassostreae</name>
    <dbReference type="NCBI Taxonomy" id="246167"/>
    <lineage>
        <taxon>Bacteria</taxon>
        <taxon>Pseudomonadati</taxon>
        <taxon>Pseudomonadota</taxon>
        <taxon>Gammaproteobacteria</taxon>
        <taxon>Vibrionales</taxon>
        <taxon>Vibrionaceae</taxon>
        <taxon>Vibrio</taxon>
    </lineage>
</organism>
<proteinExistence type="predicted"/>
<accession>A0ABM9QXC1</accession>
<keyword evidence="2" id="KW-1185">Reference proteome</keyword>
<name>A0ABM9QXC1_9VIBR</name>
<dbReference type="EMBL" id="CCJX01000154">
    <property type="protein sequence ID" value="CDT52841.1"/>
    <property type="molecule type" value="Genomic_DNA"/>
</dbReference>
<evidence type="ECO:0000313" key="2">
    <source>
        <dbReference type="Proteomes" id="UP000049077"/>
    </source>
</evidence>
<reference evidence="1 2" key="1">
    <citation type="submission" date="2014-06" db="EMBL/GenBank/DDBJ databases">
        <authorList>
            <person name="Le Roux F."/>
        </authorList>
    </citation>
    <scope>NUCLEOTIDE SEQUENCE [LARGE SCALE GENOMIC DNA]</scope>
    <source>
        <strain evidence="1 2">J5-4</strain>
    </source>
</reference>
<dbReference type="Proteomes" id="UP000049077">
    <property type="component" value="Unassembled WGS sequence"/>
</dbReference>
<protein>
    <submittedName>
        <fullName evidence="1">Transposase</fullName>
    </submittedName>
</protein>
<comment type="caution">
    <text evidence="1">The sequence shown here is derived from an EMBL/GenBank/DDBJ whole genome shotgun (WGS) entry which is preliminary data.</text>
</comment>
<sequence>MLLTSYPPLRRFYAATAANARFTRLVNVFVMRATCMAASILFRAKIGGVENGNFSDVFNGDLAEIFPMFIEVVQLINHWP</sequence>
<gene>
    <name evidence="1" type="ORF">VCR4J5_670129</name>
</gene>
<evidence type="ECO:0000313" key="1">
    <source>
        <dbReference type="EMBL" id="CDT52841.1"/>
    </source>
</evidence>